<proteinExistence type="predicted"/>
<sequence>MAIAPNSVKYMIKIGYYGSAKKDMSLNKRRFNPYLIENIKYLSSEAVFDGKQEPPSDIWALGCLVVEMLIGKSLWDGRKDLEIEDILNLSYCESDYWSDDSSFIFEEEWIINGSEQDKVMELFSGPRRKKDDNLTQAVPMLLLLKAGWAVKLSTCLAAVPRFLALALGCRMLVAIAAIIASMLQASFGVAVLVPVL</sequence>
<keyword evidence="1" id="KW-0812">Transmembrane</keyword>
<dbReference type="InterPro" id="IPR000719">
    <property type="entry name" value="Prot_kinase_dom"/>
</dbReference>
<feature type="transmembrane region" description="Helical" evidence="1">
    <location>
        <begin position="171"/>
        <end position="193"/>
    </location>
</feature>
<evidence type="ECO:0000259" key="2">
    <source>
        <dbReference type="Pfam" id="PF00069"/>
    </source>
</evidence>
<dbReference type="SUPFAM" id="SSF56112">
    <property type="entry name" value="Protein kinase-like (PK-like)"/>
    <property type="match status" value="1"/>
</dbReference>
<reference evidence="3 4" key="1">
    <citation type="submission" date="2024-02" db="EMBL/GenBank/DDBJ databases">
        <authorList>
            <person name="Vignale AGUSTIN F."/>
            <person name="Sosa J E."/>
            <person name="Modenutti C."/>
        </authorList>
    </citation>
    <scope>NUCLEOTIDE SEQUENCE [LARGE SCALE GENOMIC DNA]</scope>
</reference>
<gene>
    <name evidence="3" type="ORF">ILEXP_LOCUS1166</name>
</gene>
<keyword evidence="1" id="KW-1133">Transmembrane helix</keyword>
<evidence type="ECO:0000256" key="1">
    <source>
        <dbReference type="SAM" id="Phobius"/>
    </source>
</evidence>
<evidence type="ECO:0000313" key="4">
    <source>
        <dbReference type="Proteomes" id="UP001642360"/>
    </source>
</evidence>
<keyword evidence="4" id="KW-1185">Reference proteome</keyword>
<dbReference type="EMBL" id="CAUOFW020000359">
    <property type="protein sequence ID" value="CAK9134232.1"/>
    <property type="molecule type" value="Genomic_DNA"/>
</dbReference>
<protein>
    <recommendedName>
        <fullName evidence="2">Protein kinase domain-containing protein</fullName>
    </recommendedName>
</protein>
<dbReference type="Proteomes" id="UP001642360">
    <property type="component" value="Unassembled WGS sequence"/>
</dbReference>
<dbReference type="AlphaFoldDB" id="A0ABC8QWL6"/>
<organism evidence="3 4">
    <name type="scientific">Ilex paraguariensis</name>
    <name type="common">yerba mate</name>
    <dbReference type="NCBI Taxonomy" id="185542"/>
    <lineage>
        <taxon>Eukaryota</taxon>
        <taxon>Viridiplantae</taxon>
        <taxon>Streptophyta</taxon>
        <taxon>Embryophyta</taxon>
        <taxon>Tracheophyta</taxon>
        <taxon>Spermatophyta</taxon>
        <taxon>Magnoliopsida</taxon>
        <taxon>eudicotyledons</taxon>
        <taxon>Gunneridae</taxon>
        <taxon>Pentapetalae</taxon>
        <taxon>asterids</taxon>
        <taxon>campanulids</taxon>
        <taxon>Aquifoliales</taxon>
        <taxon>Aquifoliaceae</taxon>
        <taxon>Ilex</taxon>
    </lineage>
</organism>
<evidence type="ECO:0000313" key="3">
    <source>
        <dbReference type="EMBL" id="CAK9134232.1"/>
    </source>
</evidence>
<comment type="caution">
    <text evidence="3">The sequence shown here is derived from an EMBL/GenBank/DDBJ whole genome shotgun (WGS) entry which is preliminary data.</text>
</comment>
<dbReference type="Pfam" id="PF00069">
    <property type="entry name" value="Pkinase"/>
    <property type="match status" value="1"/>
</dbReference>
<dbReference type="Gene3D" id="1.10.510.10">
    <property type="entry name" value="Transferase(Phosphotransferase) domain 1"/>
    <property type="match status" value="1"/>
</dbReference>
<dbReference type="InterPro" id="IPR011009">
    <property type="entry name" value="Kinase-like_dom_sf"/>
</dbReference>
<keyword evidence="1" id="KW-0472">Membrane</keyword>
<feature type="domain" description="Protein kinase" evidence="2">
    <location>
        <begin position="11"/>
        <end position="82"/>
    </location>
</feature>
<name>A0ABC8QWL6_9AQUA</name>
<accession>A0ABC8QWL6</accession>